<dbReference type="GO" id="GO:0044716">
    <property type="term" value="F:8-oxo-GDP phosphatase activity"/>
    <property type="evidence" value="ECO:0007669"/>
    <property type="project" value="TreeGrafter"/>
</dbReference>
<dbReference type="PANTHER" id="PTHR47707:SF1">
    <property type="entry name" value="NUDIX HYDROLASE FAMILY PROTEIN"/>
    <property type="match status" value="1"/>
</dbReference>
<keyword evidence="8 18" id="KW-0460">Magnesium</keyword>
<dbReference type="OrthoDB" id="9810648at2"/>
<evidence type="ECO:0000313" key="20">
    <source>
        <dbReference type="EMBL" id="SSC67695.1"/>
    </source>
</evidence>
<keyword evidence="21" id="KW-1185">Reference proteome</keyword>
<evidence type="ECO:0000256" key="5">
    <source>
        <dbReference type="ARBA" id="ARBA00022723"/>
    </source>
</evidence>
<feature type="binding site" evidence="18">
    <location>
        <position position="42"/>
    </location>
    <ligand>
        <name>Mg(2+)</name>
        <dbReference type="ChEBI" id="CHEBI:18420"/>
    </ligand>
</feature>
<keyword evidence="4" id="KW-0235">DNA replication</keyword>
<protein>
    <recommendedName>
        <fullName evidence="13">8-oxo-dGTP diphosphatase</fullName>
        <ecNumber evidence="12">3.6.1.55</ecNumber>
    </recommendedName>
    <alternativeName>
        <fullName evidence="16">7,8-dihydro-8-oxoguanine-triphosphatase</fullName>
    </alternativeName>
    <alternativeName>
        <fullName evidence="15">Mutator protein MutT</fullName>
    </alternativeName>
    <alternativeName>
        <fullName evidence="14">dGTP pyrophosphohydrolase</fullName>
    </alternativeName>
</protein>
<gene>
    <name evidence="20" type="ORF">RHIZ70_3403</name>
</gene>
<dbReference type="PROSITE" id="PS51462">
    <property type="entry name" value="NUDIX"/>
    <property type="match status" value="1"/>
</dbReference>
<dbReference type="InterPro" id="IPR029119">
    <property type="entry name" value="MutY_C"/>
</dbReference>
<comment type="catalytic activity">
    <reaction evidence="11">
        <text>8-oxo-GTP + H2O = 8-oxo-GMP + diphosphate + H(+)</text>
        <dbReference type="Rhea" id="RHEA:67616"/>
        <dbReference type="ChEBI" id="CHEBI:15377"/>
        <dbReference type="ChEBI" id="CHEBI:15378"/>
        <dbReference type="ChEBI" id="CHEBI:33019"/>
        <dbReference type="ChEBI" id="CHEBI:143553"/>
        <dbReference type="ChEBI" id="CHEBI:145694"/>
    </reaction>
</comment>
<dbReference type="GO" id="GO:0046872">
    <property type="term" value="F:metal ion binding"/>
    <property type="evidence" value="ECO:0007669"/>
    <property type="project" value="UniProtKB-KW"/>
</dbReference>
<dbReference type="FunFam" id="3.90.79.10:FF:000014">
    <property type="entry name" value="8-oxo-dGTP diphosphatase MutT"/>
    <property type="match status" value="1"/>
</dbReference>
<dbReference type="GO" id="GO:0008413">
    <property type="term" value="F:8-oxo-7,8-dihydroguanosine triphosphate pyrophosphatase activity"/>
    <property type="evidence" value="ECO:0007669"/>
    <property type="project" value="InterPro"/>
</dbReference>
<evidence type="ECO:0000256" key="1">
    <source>
        <dbReference type="ARBA" id="ARBA00001946"/>
    </source>
</evidence>
<keyword evidence="7" id="KW-0378">Hydrolase</keyword>
<feature type="domain" description="Nudix hydrolase" evidence="19">
    <location>
        <begin position="7"/>
        <end position="137"/>
    </location>
</feature>
<dbReference type="InterPro" id="IPR003561">
    <property type="entry name" value="Mutator_MutT"/>
</dbReference>
<organism evidence="20 21">
    <name type="scientific">Ciceribacter selenitireducens ATCC BAA-1503</name>
    <dbReference type="NCBI Taxonomy" id="1336235"/>
    <lineage>
        <taxon>Bacteria</taxon>
        <taxon>Pseudomonadati</taxon>
        <taxon>Pseudomonadota</taxon>
        <taxon>Alphaproteobacteria</taxon>
        <taxon>Hyphomicrobiales</taxon>
        <taxon>Rhizobiaceae</taxon>
        <taxon>Ciceribacter</taxon>
    </lineage>
</organism>
<evidence type="ECO:0000256" key="3">
    <source>
        <dbReference type="ARBA" id="ARBA00022457"/>
    </source>
</evidence>
<dbReference type="STRING" id="1336235.GCA_000518785_04294"/>
<evidence type="ECO:0000256" key="11">
    <source>
        <dbReference type="ARBA" id="ARBA00036904"/>
    </source>
</evidence>
<dbReference type="EC" id="3.6.1.55" evidence="12"/>
<evidence type="ECO:0000259" key="19">
    <source>
        <dbReference type="PROSITE" id="PS51462"/>
    </source>
</evidence>
<evidence type="ECO:0000256" key="2">
    <source>
        <dbReference type="ARBA" id="ARBA00005582"/>
    </source>
</evidence>
<dbReference type="PANTHER" id="PTHR47707">
    <property type="entry name" value="8-OXO-DGTP DIPHOSPHATASE"/>
    <property type="match status" value="1"/>
</dbReference>
<dbReference type="SUPFAM" id="SSF55811">
    <property type="entry name" value="Nudix"/>
    <property type="match status" value="1"/>
</dbReference>
<name>A0A376AIR6_9HYPH</name>
<dbReference type="InterPro" id="IPR020476">
    <property type="entry name" value="Nudix_hydrolase"/>
</dbReference>
<dbReference type="GO" id="GO:0006260">
    <property type="term" value="P:DNA replication"/>
    <property type="evidence" value="ECO:0007669"/>
    <property type="project" value="UniProtKB-KW"/>
</dbReference>
<dbReference type="InterPro" id="IPR000086">
    <property type="entry name" value="NUDIX_hydrolase_dom"/>
</dbReference>
<feature type="binding site" evidence="17">
    <location>
        <begin position="39"/>
        <end position="42"/>
    </location>
    <ligand>
        <name>8-oxo-dGTP</name>
        <dbReference type="ChEBI" id="CHEBI:77896"/>
    </ligand>
</feature>
<evidence type="ECO:0000256" key="13">
    <source>
        <dbReference type="ARBA" id="ARBA00040794"/>
    </source>
</evidence>
<keyword evidence="5 18" id="KW-0479">Metal-binding</keyword>
<evidence type="ECO:0000256" key="4">
    <source>
        <dbReference type="ARBA" id="ARBA00022705"/>
    </source>
</evidence>
<evidence type="ECO:0000313" key="21">
    <source>
        <dbReference type="Proteomes" id="UP000254764"/>
    </source>
</evidence>
<dbReference type="PROSITE" id="PS00893">
    <property type="entry name" value="NUDIX_BOX"/>
    <property type="match status" value="1"/>
</dbReference>
<dbReference type="GO" id="GO:0035539">
    <property type="term" value="F:8-oxo-7,8-dihydrodeoxyguanosine triphosphate pyrophosphatase activity"/>
    <property type="evidence" value="ECO:0007669"/>
    <property type="project" value="UniProtKB-EC"/>
</dbReference>
<evidence type="ECO:0000256" key="18">
    <source>
        <dbReference type="PIRSR" id="PIRSR603561-2"/>
    </source>
</evidence>
<comment type="catalytic activity">
    <reaction evidence="10">
        <text>8-oxo-dGTP + H2O = 8-oxo-dGMP + diphosphate + H(+)</text>
        <dbReference type="Rhea" id="RHEA:31575"/>
        <dbReference type="ChEBI" id="CHEBI:15377"/>
        <dbReference type="ChEBI" id="CHEBI:15378"/>
        <dbReference type="ChEBI" id="CHEBI:33019"/>
        <dbReference type="ChEBI" id="CHEBI:63224"/>
        <dbReference type="ChEBI" id="CHEBI:77896"/>
        <dbReference type="EC" id="3.6.1.55"/>
    </reaction>
</comment>
<dbReference type="InterPro" id="IPR015797">
    <property type="entry name" value="NUDIX_hydrolase-like_dom_sf"/>
</dbReference>
<dbReference type="PRINTS" id="PR00502">
    <property type="entry name" value="NUDIXFAMILY"/>
</dbReference>
<dbReference type="InterPro" id="IPR047127">
    <property type="entry name" value="MutT-like"/>
</dbReference>
<dbReference type="Proteomes" id="UP000254764">
    <property type="component" value="Unassembled WGS sequence"/>
</dbReference>
<dbReference type="NCBIfam" id="TIGR00586">
    <property type="entry name" value="mutt"/>
    <property type="match status" value="1"/>
</dbReference>
<keyword evidence="6" id="KW-0227">DNA damage</keyword>
<evidence type="ECO:0000256" key="14">
    <source>
        <dbReference type="ARBA" id="ARBA00041592"/>
    </source>
</evidence>
<evidence type="ECO:0000256" key="7">
    <source>
        <dbReference type="ARBA" id="ARBA00022801"/>
    </source>
</evidence>
<dbReference type="GO" id="GO:0044715">
    <property type="term" value="F:8-oxo-dGDP phosphatase activity"/>
    <property type="evidence" value="ECO:0007669"/>
    <property type="project" value="TreeGrafter"/>
</dbReference>
<keyword evidence="3" id="KW-0515">Mutator protein</keyword>
<dbReference type="AlphaFoldDB" id="A0A376AIR6"/>
<keyword evidence="9" id="KW-0234">DNA repair</keyword>
<dbReference type="RefSeq" id="WP_115670261.1">
    <property type="nucleotide sequence ID" value="NZ_UEYP01000005.1"/>
</dbReference>
<evidence type="ECO:0000256" key="8">
    <source>
        <dbReference type="ARBA" id="ARBA00022842"/>
    </source>
</evidence>
<dbReference type="Gene3D" id="3.90.79.10">
    <property type="entry name" value="Nucleoside Triphosphate Pyrophosphohydrolase"/>
    <property type="match status" value="1"/>
</dbReference>
<dbReference type="EMBL" id="UEYP01000005">
    <property type="protein sequence ID" value="SSC67695.1"/>
    <property type="molecule type" value="Genomic_DNA"/>
</dbReference>
<reference evidence="21" key="1">
    <citation type="submission" date="2018-07" db="EMBL/GenBank/DDBJ databases">
        <authorList>
            <person name="Peiro R."/>
            <person name="Begona"/>
            <person name="Cbmso G."/>
            <person name="Lopez M."/>
            <person name="Gonzalez S."/>
        </authorList>
    </citation>
    <scope>NUCLEOTIDE SEQUENCE [LARGE SCALE GENOMIC DNA]</scope>
</reference>
<dbReference type="Pfam" id="PF14815">
    <property type="entry name" value="NUDIX_4"/>
    <property type="match status" value="1"/>
</dbReference>
<dbReference type="InterPro" id="IPR020084">
    <property type="entry name" value="NUDIX_hydrolase_CS"/>
</dbReference>
<evidence type="ECO:0000256" key="10">
    <source>
        <dbReference type="ARBA" id="ARBA00035861"/>
    </source>
</evidence>
<evidence type="ECO:0000256" key="12">
    <source>
        <dbReference type="ARBA" id="ARBA00038905"/>
    </source>
</evidence>
<comment type="cofactor">
    <cofactor evidence="1 18">
        <name>Mg(2+)</name>
        <dbReference type="ChEBI" id="CHEBI:18420"/>
    </cofactor>
</comment>
<sequence>MSTGDKPILLVAACALVDADNRILLAQRPEGKSLAGLWEFPGGKVEKGETPEETLIRELEEELGIVTKVPCLAPLTFASHTYETFHLLMPLYICRRYEGIAHGREGQAVKWVRAKALRDYPMPPADEPLIPFLQDLL</sequence>
<feature type="binding site" evidence="18">
    <location>
        <position position="62"/>
    </location>
    <ligand>
        <name>Mg(2+)</name>
        <dbReference type="ChEBI" id="CHEBI:18420"/>
    </ligand>
</feature>
<comment type="similarity">
    <text evidence="2">Belongs to the Nudix hydrolase family.</text>
</comment>
<evidence type="ECO:0000256" key="9">
    <source>
        <dbReference type="ARBA" id="ARBA00023204"/>
    </source>
</evidence>
<dbReference type="GO" id="GO:0006281">
    <property type="term" value="P:DNA repair"/>
    <property type="evidence" value="ECO:0007669"/>
    <property type="project" value="UniProtKB-KW"/>
</dbReference>
<dbReference type="CDD" id="cd03425">
    <property type="entry name" value="NUDIX_MutT_NudA_like"/>
    <property type="match status" value="1"/>
</dbReference>
<feature type="binding site" evidence="17">
    <location>
        <position position="28"/>
    </location>
    <ligand>
        <name>8-oxo-dGTP</name>
        <dbReference type="ChEBI" id="CHEBI:77896"/>
    </ligand>
</feature>
<evidence type="ECO:0000256" key="16">
    <source>
        <dbReference type="ARBA" id="ARBA00042798"/>
    </source>
</evidence>
<evidence type="ECO:0000256" key="17">
    <source>
        <dbReference type="PIRSR" id="PIRSR603561-1"/>
    </source>
</evidence>
<evidence type="ECO:0000256" key="15">
    <source>
        <dbReference type="ARBA" id="ARBA00041979"/>
    </source>
</evidence>
<accession>A0A376AIR6</accession>
<proteinExistence type="inferred from homology"/>
<evidence type="ECO:0000256" key="6">
    <source>
        <dbReference type="ARBA" id="ARBA00022763"/>
    </source>
</evidence>